<proteinExistence type="predicted"/>
<dbReference type="CDD" id="cd00082">
    <property type="entry name" value="HisKA"/>
    <property type="match status" value="1"/>
</dbReference>
<evidence type="ECO:0000259" key="14">
    <source>
        <dbReference type="PROSITE" id="PS50112"/>
    </source>
</evidence>
<dbReference type="InterPro" id="IPR001789">
    <property type="entry name" value="Sig_transdc_resp-reg_receiver"/>
</dbReference>
<evidence type="ECO:0000256" key="8">
    <source>
        <dbReference type="ARBA" id="ARBA00022989"/>
    </source>
</evidence>
<evidence type="ECO:0000259" key="15">
    <source>
        <dbReference type="PROSITE" id="PS50113"/>
    </source>
</evidence>
<feature type="domain" description="PAS" evidence="14">
    <location>
        <begin position="379"/>
        <end position="424"/>
    </location>
</feature>
<dbReference type="SMART" id="SM00448">
    <property type="entry name" value="REC"/>
    <property type="match status" value="1"/>
</dbReference>
<dbReference type="PANTHER" id="PTHR43047:SF72">
    <property type="entry name" value="OSMOSENSING HISTIDINE PROTEIN KINASE SLN1"/>
    <property type="match status" value="1"/>
</dbReference>
<evidence type="ECO:0000256" key="5">
    <source>
        <dbReference type="ARBA" id="ARBA00022679"/>
    </source>
</evidence>
<dbReference type="SUPFAM" id="SSF47384">
    <property type="entry name" value="Homodimeric domain of signal transducing histidine kinase"/>
    <property type="match status" value="1"/>
</dbReference>
<dbReference type="CDD" id="cd00130">
    <property type="entry name" value="PAS"/>
    <property type="match status" value="1"/>
</dbReference>
<dbReference type="CDD" id="cd16922">
    <property type="entry name" value="HATPase_EvgS-ArcB-TorS-like"/>
    <property type="match status" value="1"/>
</dbReference>
<keyword evidence="9 11" id="KW-0472">Membrane</keyword>
<evidence type="ECO:0000313" key="17">
    <source>
        <dbReference type="EMBL" id="MDU0114833.1"/>
    </source>
</evidence>
<feature type="transmembrane region" description="Helical" evidence="11">
    <location>
        <begin position="320"/>
        <end position="341"/>
    </location>
</feature>
<dbReference type="Gene3D" id="3.30.450.20">
    <property type="entry name" value="PAS domain"/>
    <property type="match status" value="1"/>
</dbReference>
<organism evidence="17 18">
    <name type="scientific">Psychrosphaera aquimarina</name>
    <dbReference type="NCBI Taxonomy" id="2044854"/>
    <lineage>
        <taxon>Bacteria</taxon>
        <taxon>Pseudomonadati</taxon>
        <taxon>Pseudomonadota</taxon>
        <taxon>Gammaproteobacteria</taxon>
        <taxon>Alteromonadales</taxon>
        <taxon>Pseudoalteromonadaceae</taxon>
        <taxon>Psychrosphaera</taxon>
    </lineage>
</organism>
<sequence>MTKNFNNPSSPLSPFFRSLFFPTLVLIMGMFLSIWDHLQFQKETNDNIQVKLDQRIEYIRDGVAEKFNLYKYGLKGLRGAIVSAGVQDFDYLKMQNYINSREHEIEFPGARGFGVLKKIPQAEIKQFVVDAARERPDKHFQLKQLTQHNDDVFILQYIEPEITNKQTIGLDIASEPTRHKAAIKSALNNSPTLTAPIILVEEDQSKRQGFLLLLPVYSQNKIPETPEQRMQVLYGWVSAVLSIDEVLTSFSGLSKDVNLKIYDVTEKNVSEFFSFGKNISEVTHQSETTIDLLGRHWMFELLVDDSYIETLNNSEFNESFFAIIIITLSIVLIIYIVQLVFQRRRLVIDKGIEQENILKLANQNLERKVNERTLEITRLSSLQKSILEAASYAIIATTKEGMIMAFNPAAEKLLGYKASDVIGKITPAQFHIEQEVVIRALELTEELGQEIKPSFDVFTIRASLGLPELNRWTYRTKSGDEIPVNLSITALTDGNNQQIGFLGIAYDLTEQIKQQTALAKAKEIAEKANRSKSEFLANMSHEIRTPMNGLFGTLQLLENKALDEEGKNLLSKAIYSTKSLTTIINDILDFSKIEAGKFALEIIPFSLTELIDNLATGLEIEANNKKINLEIINNIEDDYWFGDPTRISQILINILSNAIKFTTEGIVSVEVMQDKGTEGVVFTVIDTGIGISDEALQRLFERFEQADNSTTRKFGGTGLGLAISDSLVKLMNGKIGVESTLGLGSKFTIQIPLTHANESQINSPNAVIEALNLQDKTILVAEDNAINQLVVVTMLKQTNARVDVVDNGQKAIDYCLENRPDLILMDIQMPEVDGVEACTEIKSKNKDQKVVALTANVFTEERIQYELLFDGYLAKPIEKQALYKMLSTLIT</sequence>
<dbReference type="RefSeq" id="WP_315948515.1">
    <property type="nucleotide sequence ID" value="NZ_JAWCUA010000010.1"/>
</dbReference>
<dbReference type="Gene3D" id="3.40.50.2300">
    <property type="match status" value="1"/>
</dbReference>
<keyword evidence="7" id="KW-0418">Kinase</keyword>
<evidence type="ECO:0000256" key="7">
    <source>
        <dbReference type="ARBA" id="ARBA00022777"/>
    </source>
</evidence>
<feature type="domain" description="Response regulatory" evidence="13">
    <location>
        <begin position="777"/>
        <end position="890"/>
    </location>
</feature>
<dbReference type="Pfam" id="PF00072">
    <property type="entry name" value="Response_reg"/>
    <property type="match status" value="1"/>
</dbReference>
<dbReference type="CDD" id="cd17546">
    <property type="entry name" value="REC_hyHK_CKI1_RcsC-like"/>
    <property type="match status" value="1"/>
</dbReference>
<dbReference type="InterPro" id="IPR035965">
    <property type="entry name" value="PAS-like_dom_sf"/>
</dbReference>
<dbReference type="SUPFAM" id="SSF55874">
    <property type="entry name" value="ATPase domain of HSP90 chaperone/DNA topoisomerase II/histidine kinase"/>
    <property type="match status" value="1"/>
</dbReference>
<dbReference type="PRINTS" id="PR00344">
    <property type="entry name" value="BCTRLSENSOR"/>
</dbReference>
<dbReference type="PROSITE" id="PS50839">
    <property type="entry name" value="CHASE"/>
    <property type="match status" value="1"/>
</dbReference>
<accession>A0ABU3R6A5</accession>
<keyword evidence="8 11" id="KW-1133">Transmembrane helix</keyword>
<dbReference type="PANTHER" id="PTHR43047">
    <property type="entry name" value="TWO-COMPONENT HISTIDINE PROTEIN KINASE"/>
    <property type="match status" value="1"/>
</dbReference>
<keyword evidence="5" id="KW-0808">Transferase</keyword>
<evidence type="ECO:0000256" key="10">
    <source>
        <dbReference type="PROSITE-ProRule" id="PRU00169"/>
    </source>
</evidence>
<evidence type="ECO:0000256" key="1">
    <source>
        <dbReference type="ARBA" id="ARBA00000085"/>
    </source>
</evidence>
<dbReference type="NCBIfam" id="TIGR00229">
    <property type="entry name" value="sensory_box"/>
    <property type="match status" value="1"/>
</dbReference>
<dbReference type="InterPro" id="IPR000700">
    <property type="entry name" value="PAS-assoc_C"/>
</dbReference>
<evidence type="ECO:0000256" key="2">
    <source>
        <dbReference type="ARBA" id="ARBA00004370"/>
    </source>
</evidence>
<dbReference type="PROSITE" id="PS50110">
    <property type="entry name" value="RESPONSE_REGULATORY"/>
    <property type="match status" value="1"/>
</dbReference>
<dbReference type="SMART" id="SM00387">
    <property type="entry name" value="HATPase_c"/>
    <property type="match status" value="1"/>
</dbReference>
<keyword evidence="18" id="KW-1185">Reference proteome</keyword>
<evidence type="ECO:0000256" key="9">
    <source>
        <dbReference type="ARBA" id="ARBA00023136"/>
    </source>
</evidence>
<dbReference type="InterPro" id="IPR004358">
    <property type="entry name" value="Sig_transdc_His_kin-like_C"/>
</dbReference>
<dbReference type="Pfam" id="PF00989">
    <property type="entry name" value="PAS"/>
    <property type="match status" value="1"/>
</dbReference>
<evidence type="ECO:0000256" key="4">
    <source>
        <dbReference type="ARBA" id="ARBA00022553"/>
    </source>
</evidence>
<comment type="caution">
    <text evidence="17">The sequence shown here is derived from an EMBL/GenBank/DDBJ whole genome shotgun (WGS) entry which is preliminary data.</text>
</comment>
<dbReference type="Pfam" id="PF00512">
    <property type="entry name" value="HisKA"/>
    <property type="match status" value="1"/>
</dbReference>
<evidence type="ECO:0000256" key="11">
    <source>
        <dbReference type="SAM" id="Phobius"/>
    </source>
</evidence>
<dbReference type="InterPro" id="IPR003594">
    <property type="entry name" value="HATPase_dom"/>
</dbReference>
<feature type="domain" description="PAC" evidence="15">
    <location>
        <begin position="467"/>
        <end position="520"/>
    </location>
</feature>
<evidence type="ECO:0000259" key="13">
    <source>
        <dbReference type="PROSITE" id="PS50110"/>
    </source>
</evidence>
<dbReference type="InterPro" id="IPR006189">
    <property type="entry name" value="CHASE_dom"/>
</dbReference>
<name>A0ABU3R6A5_9GAMM</name>
<comment type="catalytic activity">
    <reaction evidence="1">
        <text>ATP + protein L-histidine = ADP + protein N-phospho-L-histidine.</text>
        <dbReference type="EC" id="2.7.13.3"/>
    </reaction>
</comment>
<dbReference type="Gene3D" id="3.30.565.10">
    <property type="entry name" value="Histidine kinase-like ATPase, C-terminal domain"/>
    <property type="match status" value="1"/>
</dbReference>
<dbReference type="PROSITE" id="PS50112">
    <property type="entry name" value="PAS"/>
    <property type="match status" value="1"/>
</dbReference>
<reference evidence="17 18" key="1">
    <citation type="submission" date="2023-10" db="EMBL/GenBank/DDBJ databases">
        <title>Psychrosphaera aquimaarina strain SW33 isolated from seawater.</title>
        <authorList>
            <person name="Bayburt H."/>
            <person name="Kim J.M."/>
            <person name="Choi B.J."/>
            <person name="Jeon C.O."/>
        </authorList>
    </citation>
    <scope>NUCLEOTIDE SEQUENCE [LARGE SCALE GENOMIC DNA]</scope>
    <source>
        <strain evidence="17 18">KCTC 52743</strain>
    </source>
</reference>
<dbReference type="SUPFAM" id="SSF55785">
    <property type="entry name" value="PYP-like sensor domain (PAS domain)"/>
    <property type="match status" value="1"/>
</dbReference>
<dbReference type="Proteomes" id="UP001257914">
    <property type="component" value="Unassembled WGS sequence"/>
</dbReference>
<feature type="domain" description="Histidine kinase" evidence="12">
    <location>
        <begin position="538"/>
        <end position="755"/>
    </location>
</feature>
<comment type="subcellular location">
    <subcellularLocation>
        <location evidence="2">Membrane</location>
    </subcellularLocation>
</comment>
<evidence type="ECO:0000313" key="18">
    <source>
        <dbReference type="Proteomes" id="UP001257914"/>
    </source>
</evidence>
<dbReference type="InterPro" id="IPR011006">
    <property type="entry name" value="CheY-like_superfamily"/>
</dbReference>
<dbReference type="SUPFAM" id="SSF52172">
    <property type="entry name" value="CheY-like"/>
    <property type="match status" value="1"/>
</dbReference>
<dbReference type="EC" id="2.7.13.3" evidence="3"/>
<dbReference type="PROSITE" id="PS50113">
    <property type="entry name" value="PAC"/>
    <property type="match status" value="1"/>
</dbReference>
<evidence type="ECO:0000256" key="3">
    <source>
        <dbReference type="ARBA" id="ARBA00012438"/>
    </source>
</evidence>
<dbReference type="InterPro" id="IPR001610">
    <property type="entry name" value="PAC"/>
</dbReference>
<protein>
    <recommendedName>
        <fullName evidence="3">histidine kinase</fullName>
        <ecNumber evidence="3">2.7.13.3</ecNumber>
    </recommendedName>
</protein>
<dbReference type="InterPro" id="IPR005467">
    <property type="entry name" value="His_kinase_dom"/>
</dbReference>
<dbReference type="InterPro" id="IPR013767">
    <property type="entry name" value="PAS_fold"/>
</dbReference>
<dbReference type="InterPro" id="IPR042240">
    <property type="entry name" value="CHASE_sf"/>
</dbReference>
<dbReference type="InterPro" id="IPR036890">
    <property type="entry name" value="HATPase_C_sf"/>
</dbReference>
<evidence type="ECO:0000259" key="16">
    <source>
        <dbReference type="PROSITE" id="PS50839"/>
    </source>
</evidence>
<dbReference type="SMART" id="SM00086">
    <property type="entry name" value="PAC"/>
    <property type="match status" value="1"/>
</dbReference>
<dbReference type="SMART" id="SM00388">
    <property type="entry name" value="HisKA"/>
    <property type="match status" value="1"/>
</dbReference>
<feature type="domain" description="CHASE" evidence="16">
    <location>
        <begin position="153"/>
        <end position="254"/>
    </location>
</feature>
<dbReference type="Pfam" id="PF02518">
    <property type="entry name" value="HATPase_c"/>
    <property type="match status" value="1"/>
</dbReference>
<evidence type="ECO:0000256" key="6">
    <source>
        <dbReference type="ARBA" id="ARBA00022692"/>
    </source>
</evidence>
<dbReference type="Pfam" id="PF03924">
    <property type="entry name" value="CHASE"/>
    <property type="match status" value="1"/>
</dbReference>
<dbReference type="InterPro" id="IPR003661">
    <property type="entry name" value="HisK_dim/P_dom"/>
</dbReference>
<dbReference type="InterPro" id="IPR036097">
    <property type="entry name" value="HisK_dim/P_sf"/>
</dbReference>
<evidence type="ECO:0000259" key="12">
    <source>
        <dbReference type="PROSITE" id="PS50109"/>
    </source>
</evidence>
<dbReference type="Gene3D" id="1.10.287.130">
    <property type="match status" value="1"/>
</dbReference>
<gene>
    <name evidence="17" type="ORF">RT723_17910</name>
</gene>
<dbReference type="PROSITE" id="PS50109">
    <property type="entry name" value="HIS_KIN"/>
    <property type="match status" value="1"/>
</dbReference>
<keyword evidence="4 10" id="KW-0597">Phosphoprotein</keyword>
<dbReference type="SMART" id="SM01079">
    <property type="entry name" value="CHASE"/>
    <property type="match status" value="1"/>
</dbReference>
<keyword evidence="6 11" id="KW-0812">Transmembrane</keyword>
<feature type="modified residue" description="4-aspartylphosphate" evidence="10">
    <location>
        <position position="826"/>
    </location>
</feature>
<dbReference type="EMBL" id="JAWCUA010000010">
    <property type="protein sequence ID" value="MDU0114833.1"/>
    <property type="molecule type" value="Genomic_DNA"/>
</dbReference>
<dbReference type="InterPro" id="IPR000014">
    <property type="entry name" value="PAS"/>
</dbReference>
<dbReference type="Gene3D" id="3.30.450.350">
    <property type="entry name" value="CHASE domain"/>
    <property type="match status" value="1"/>
</dbReference>
<dbReference type="SMART" id="SM00091">
    <property type="entry name" value="PAS"/>
    <property type="match status" value="1"/>
</dbReference>
<feature type="transmembrane region" description="Helical" evidence="11">
    <location>
        <begin position="15"/>
        <end position="35"/>
    </location>
</feature>